<reference evidence="2 3" key="1">
    <citation type="submission" date="2019-01" db="EMBL/GenBank/DDBJ databases">
        <authorList>
            <person name="Chen W.-M."/>
        </authorList>
    </citation>
    <scope>NUCLEOTIDE SEQUENCE [LARGE SCALE GENOMIC DNA]</scope>
    <source>
        <strain evidence="2 3">ICH-3</strain>
    </source>
</reference>
<dbReference type="RefSeq" id="WP_128201666.1">
    <property type="nucleotide sequence ID" value="NZ_SACT01000022.1"/>
</dbReference>
<keyword evidence="1" id="KW-1133">Transmembrane helix</keyword>
<feature type="transmembrane region" description="Helical" evidence="1">
    <location>
        <begin position="68"/>
        <end position="87"/>
    </location>
</feature>
<evidence type="ECO:0000313" key="3">
    <source>
        <dbReference type="Proteomes" id="UP000288178"/>
    </source>
</evidence>
<feature type="transmembrane region" description="Helical" evidence="1">
    <location>
        <begin position="44"/>
        <end position="62"/>
    </location>
</feature>
<dbReference type="AlphaFoldDB" id="A0A3S2TYA8"/>
<dbReference type="EMBL" id="SACT01000022">
    <property type="protein sequence ID" value="RVT47221.1"/>
    <property type="molecule type" value="Genomic_DNA"/>
</dbReference>
<feature type="transmembrane region" description="Helical" evidence="1">
    <location>
        <begin position="107"/>
        <end position="128"/>
    </location>
</feature>
<protein>
    <submittedName>
        <fullName evidence="2">Uncharacterized protein</fullName>
    </submittedName>
</protein>
<evidence type="ECO:0000313" key="2">
    <source>
        <dbReference type="EMBL" id="RVT47221.1"/>
    </source>
</evidence>
<dbReference type="Proteomes" id="UP000288178">
    <property type="component" value="Unassembled WGS sequence"/>
</dbReference>
<dbReference type="OrthoDB" id="9173395at2"/>
<gene>
    <name evidence="2" type="ORF">ENE75_24375</name>
</gene>
<accession>A0A3S2TYA8</accession>
<proteinExistence type="predicted"/>
<keyword evidence="1" id="KW-0812">Transmembrane</keyword>
<sequence length="131" mass="13536">MQVAIAVVFATGLFLAGLGVAALLQPQLARNLLGGFAGSAFKHYVELAVRAVVGIAFITAAQRLPGPVLFQVAGWVLLATTVVLAALPWQQHRRFARWSVPKAMAYLPVIGIASLVLGGAVLASAYAASAA</sequence>
<keyword evidence="3" id="KW-1185">Reference proteome</keyword>
<name>A0A3S2TYA8_9BURK</name>
<comment type="caution">
    <text evidence="2">The sequence shown here is derived from an EMBL/GenBank/DDBJ whole genome shotgun (WGS) entry which is preliminary data.</text>
</comment>
<keyword evidence="1" id="KW-0472">Membrane</keyword>
<evidence type="ECO:0000256" key="1">
    <source>
        <dbReference type="SAM" id="Phobius"/>
    </source>
</evidence>
<organism evidence="2 3">
    <name type="scientific">Rubrivivax albus</name>
    <dbReference type="NCBI Taxonomy" id="2499835"/>
    <lineage>
        <taxon>Bacteria</taxon>
        <taxon>Pseudomonadati</taxon>
        <taxon>Pseudomonadota</taxon>
        <taxon>Betaproteobacteria</taxon>
        <taxon>Burkholderiales</taxon>
        <taxon>Sphaerotilaceae</taxon>
        <taxon>Rubrivivax</taxon>
    </lineage>
</organism>
<feature type="transmembrane region" description="Helical" evidence="1">
    <location>
        <begin position="6"/>
        <end position="24"/>
    </location>
</feature>